<accession>A0A1S2VFF5</accession>
<keyword evidence="6" id="KW-0732">Signal</keyword>
<dbReference type="InterPro" id="IPR035994">
    <property type="entry name" value="Nucleoside_phosphorylase_sf"/>
</dbReference>
<evidence type="ECO:0000256" key="5">
    <source>
        <dbReference type="ARBA" id="ARBA00023167"/>
    </source>
</evidence>
<reference evidence="8 9" key="1">
    <citation type="submission" date="2016-10" db="EMBL/GenBank/DDBJ databases">
        <title>Arsenicibacter rosenii gen. nov., sp. nov., an efficient arsenic-methylating bacterium isolated from an arsenic-contaminated paddy soil.</title>
        <authorList>
            <person name="Huang K."/>
        </authorList>
    </citation>
    <scope>NUCLEOTIDE SEQUENCE [LARGE SCALE GENOMIC DNA]</scope>
    <source>
        <strain evidence="8 9">SM-1</strain>
    </source>
</reference>
<feature type="signal peptide" evidence="6">
    <location>
        <begin position="1"/>
        <end position="23"/>
    </location>
</feature>
<organism evidence="8 9">
    <name type="scientific">Arsenicibacter rosenii</name>
    <dbReference type="NCBI Taxonomy" id="1750698"/>
    <lineage>
        <taxon>Bacteria</taxon>
        <taxon>Pseudomonadati</taxon>
        <taxon>Bacteroidota</taxon>
        <taxon>Cytophagia</taxon>
        <taxon>Cytophagales</taxon>
        <taxon>Spirosomataceae</taxon>
        <taxon>Arsenicibacter</taxon>
    </lineage>
</organism>
<dbReference type="InterPro" id="IPR010049">
    <property type="entry name" value="MTA_SAH_Nsdase"/>
</dbReference>
<comment type="caution">
    <text evidence="8">The sequence shown here is derived from an EMBL/GenBank/DDBJ whole genome shotgun (WGS) entry which is preliminary data.</text>
</comment>
<dbReference type="NCBIfam" id="TIGR01704">
    <property type="entry name" value="MTA_SAH-Nsdase"/>
    <property type="match status" value="1"/>
</dbReference>
<protein>
    <recommendedName>
        <fullName evidence="2">adenosylhomocysteine nucleosidase</fullName>
        <ecNumber evidence="2">3.2.2.9</ecNumber>
    </recommendedName>
</protein>
<dbReference type="GO" id="GO:0008782">
    <property type="term" value="F:adenosylhomocysteine nucleosidase activity"/>
    <property type="evidence" value="ECO:0007669"/>
    <property type="project" value="UniProtKB-EC"/>
</dbReference>
<keyword evidence="9" id="KW-1185">Reference proteome</keyword>
<dbReference type="GO" id="GO:0008930">
    <property type="term" value="F:methylthioadenosine nucleosidase activity"/>
    <property type="evidence" value="ECO:0007669"/>
    <property type="project" value="InterPro"/>
</dbReference>
<gene>
    <name evidence="8" type="ORF">BLX24_19830</name>
</gene>
<evidence type="ECO:0000256" key="2">
    <source>
        <dbReference type="ARBA" id="ARBA00011974"/>
    </source>
</evidence>
<dbReference type="PANTHER" id="PTHR46832:SF1">
    <property type="entry name" value="5'-METHYLTHIOADENOSINE_S-ADENOSYLHOMOCYSTEINE NUCLEOSIDASE"/>
    <property type="match status" value="1"/>
</dbReference>
<dbReference type="Proteomes" id="UP000181790">
    <property type="component" value="Unassembled WGS sequence"/>
</dbReference>
<evidence type="ECO:0000313" key="8">
    <source>
        <dbReference type="EMBL" id="OIN57481.1"/>
    </source>
</evidence>
<dbReference type="OrthoDB" id="9792278at2"/>
<evidence type="ECO:0000259" key="7">
    <source>
        <dbReference type="Pfam" id="PF01048"/>
    </source>
</evidence>
<dbReference type="NCBIfam" id="NF004079">
    <property type="entry name" value="PRK05584.1"/>
    <property type="match status" value="1"/>
</dbReference>
<dbReference type="Pfam" id="PF01048">
    <property type="entry name" value="PNP_UDP_1"/>
    <property type="match status" value="1"/>
</dbReference>
<dbReference type="AlphaFoldDB" id="A0A1S2VFF5"/>
<dbReference type="PANTHER" id="PTHR46832">
    <property type="entry name" value="5'-METHYLTHIOADENOSINE/S-ADENOSYLHOMOCYSTEINE NUCLEOSIDASE"/>
    <property type="match status" value="1"/>
</dbReference>
<keyword evidence="5" id="KW-0486">Methionine biosynthesis</keyword>
<evidence type="ECO:0000313" key="9">
    <source>
        <dbReference type="Proteomes" id="UP000181790"/>
    </source>
</evidence>
<dbReference type="InterPro" id="IPR000845">
    <property type="entry name" value="Nucleoside_phosphorylase_d"/>
</dbReference>
<feature type="domain" description="Nucleoside phosphorylase" evidence="7">
    <location>
        <begin position="33"/>
        <end position="273"/>
    </location>
</feature>
<dbReference type="GO" id="GO:0019284">
    <property type="term" value="P:L-methionine salvage from S-adenosylmethionine"/>
    <property type="evidence" value="ECO:0007669"/>
    <property type="project" value="TreeGrafter"/>
</dbReference>
<feature type="chain" id="PRO_5010335270" description="adenosylhomocysteine nucleosidase" evidence="6">
    <location>
        <begin position="24"/>
        <end position="275"/>
    </location>
</feature>
<dbReference type="GO" id="GO:0005829">
    <property type="term" value="C:cytosol"/>
    <property type="evidence" value="ECO:0007669"/>
    <property type="project" value="TreeGrafter"/>
</dbReference>
<evidence type="ECO:0000256" key="4">
    <source>
        <dbReference type="ARBA" id="ARBA00022801"/>
    </source>
</evidence>
<dbReference type="EMBL" id="MORL01000012">
    <property type="protein sequence ID" value="OIN57481.1"/>
    <property type="molecule type" value="Genomic_DNA"/>
</dbReference>
<evidence type="ECO:0000256" key="3">
    <source>
        <dbReference type="ARBA" id="ARBA00022605"/>
    </source>
</evidence>
<comment type="pathway">
    <text evidence="1">Amino-acid biosynthesis; L-methionine biosynthesis via salvage pathway; S-methyl-5-thio-alpha-D-ribose 1-phosphate from S-methyl-5'-thioadenosine (hydrolase route): step 1/2.</text>
</comment>
<keyword evidence="4" id="KW-0378">Hydrolase</keyword>
<evidence type="ECO:0000256" key="6">
    <source>
        <dbReference type="SAM" id="SignalP"/>
    </source>
</evidence>
<evidence type="ECO:0000256" key="1">
    <source>
        <dbReference type="ARBA" id="ARBA00004945"/>
    </source>
</evidence>
<dbReference type="EC" id="3.2.2.9" evidence="2"/>
<dbReference type="CDD" id="cd09008">
    <property type="entry name" value="MTAN"/>
    <property type="match status" value="1"/>
</dbReference>
<keyword evidence="3" id="KW-0028">Amino-acid biosynthesis</keyword>
<dbReference type="GO" id="GO:0009164">
    <property type="term" value="P:nucleoside catabolic process"/>
    <property type="evidence" value="ECO:0007669"/>
    <property type="project" value="InterPro"/>
</dbReference>
<proteinExistence type="predicted"/>
<dbReference type="SUPFAM" id="SSF53167">
    <property type="entry name" value="Purine and uridine phosphorylases"/>
    <property type="match status" value="1"/>
</dbReference>
<dbReference type="UniPathway" id="UPA00904">
    <property type="reaction ID" value="UER00871"/>
</dbReference>
<sequence>MRRFLSVLSIVLVTLTSAPESKAQPTGKAAPVIGLLGAFDAEVKLVIESLHSPVIREIEGIRFTTGDLGGKQVVVAETGVGKVNAAMTTTLLLTYFHPTSVLFTGIAGGLHPSLQPGDLVISRQTGYYDYRTLTADQQPNFRTRNPINRQLNPAYFPADSILLLRAQAVARSMAFAPIPGASRPPSVMTGTVVTGDQFVASEELVNRLRTDFQADATEMEGAAVAQVCHQLHVPCLVIRSMSDKANSNARRDMYAFLSVAAANSANLVMAIVKGL</sequence>
<dbReference type="RefSeq" id="WP_071504942.1">
    <property type="nucleotide sequence ID" value="NZ_MORL01000012.1"/>
</dbReference>
<dbReference type="Gene3D" id="3.40.50.1580">
    <property type="entry name" value="Nucleoside phosphorylase domain"/>
    <property type="match status" value="1"/>
</dbReference>
<name>A0A1S2VFF5_9BACT</name>
<dbReference type="GO" id="GO:0019509">
    <property type="term" value="P:L-methionine salvage from methylthioadenosine"/>
    <property type="evidence" value="ECO:0007669"/>
    <property type="project" value="UniProtKB-UniPathway"/>
</dbReference>